<name>A0A0V0TPJ1_9BILA</name>
<feature type="chain" id="PRO_5006869319" evidence="1">
    <location>
        <begin position="17"/>
        <end position="40"/>
    </location>
</feature>
<feature type="signal peptide" evidence="1">
    <location>
        <begin position="1"/>
        <end position="16"/>
    </location>
</feature>
<gene>
    <name evidence="2" type="ORF">T05_4787</name>
</gene>
<evidence type="ECO:0000313" key="3">
    <source>
        <dbReference type="Proteomes" id="UP000055048"/>
    </source>
</evidence>
<evidence type="ECO:0000256" key="1">
    <source>
        <dbReference type="SAM" id="SignalP"/>
    </source>
</evidence>
<evidence type="ECO:0000313" key="2">
    <source>
        <dbReference type="EMBL" id="KRX40535.1"/>
    </source>
</evidence>
<keyword evidence="3" id="KW-1185">Reference proteome</keyword>
<organism evidence="2 3">
    <name type="scientific">Trichinella murrelli</name>
    <dbReference type="NCBI Taxonomy" id="144512"/>
    <lineage>
        <taxon>Eukaryota</taxon>
        <taxon>Metazoa</taxon>
        <taxon>Ecdysozoa</taxon>
        <taxon>Nematoda</taxon>
        <taxon>Enoplea</taxon>
        <taxon>Dorylaimia</taxon>
        <taxon>Trichinellida</taxon>
        <taxon>Trichinellidae</taxon>
        <taxon>Trichinella</taxon>
    </lineage>
</organism>
<protein>
    <submittedName>
        <fullName evidence="2">Uncharacterized protein</fullName>
    </submittedName>
</protein>
<reference evidence="2 3" key="1">
    <citation type="submission" date="2015-01" db="EMBL/GenBank/DDBJ databases">
        <title>Evolution of Trichinella species and genotypes.</title>
        <authorList>
            <person name="Korhonen P.K."/>
            <person name="Edoardo P."/>
            <person name="Giuseppe L.R."/>
            <person name="Gasser R.B."/>
        </authorList>
    </citation>
    <scope>NUCLEOTIDE SEQUENCE [LARGE SCALE GENOMIC DNA]</scope>
    <source>
        <strain evidence="2">ISS417</strain>
    </source>
</reference>
<accession>A0A0V0TPJ1</accession>
<proteinExistence type="predicted"/>
<comment type="caution">
    <text evidence="2">The sequence shown here is derived from an EMBL/GenBank/DDBJ whole genome shotgun (WGS) entry which is preliminary data.</text>
</comment>
<dbReference type="EMBL" id="JYDJ01000197">
    <property type="protein sequence ID" value="KRX40535.1"/>
    <property type="molecule type" value="Genomic_DNA"/>
</dbReference>
<sequence length="40" mass="4113">MAAGAFIIAFVSSTAGSRISWPNEPPQTSGVIFVAFLAVT</sequence>
<keyword evidence="1" id="KW-0732">Signal</keyword>
<dbReference type="Proteomes" id="UP000055048">
    <property type="component" value="Unassembled WGS sequence"/>
</dbReference>
<dbReference type="AlphaFoldDB" id="A0A0V0TPJ1"/>